<evidence type="ECO:0000313" key="16">
    <source>
        <dbReference type="Proteomes" id="UP000326759"/>
    </source>
</evidence>
<keyword evidence="6 11" id="KW-0297">G-protein coupled receptor</keyword>
<feature type="domain" description="G-protein coupled receptors family 1 profile" evidence="14">
    <location>
        <begin position="198"/>
        <end position="559"/>
    </location>
</feature>
<dbReference type="Proteomes" id="UP000326759">
    <property type="component" value="Unassembled WGS sequence"/>
</dbReference>
<dbReference type="GO" id="GO:0043410">
    <property type="term" value="P:positive regulation of MAPK cascade"/>
    <property type="evidence" value="ECO:0007669"/>
    <property type="project" value="TreeGrafter"/>
</dbReference>
<evidence type="ECO:0000256" key="3">
    <source>
        <dbReference type="ARBA" id="ARBA00022475"/>
    </source>
</evidence>
<evidence type="ECO:0000256" key="4">
    <source>
        <dbReference type="ARBA" id="ARBA00022692"/>
    </source>
</evidence>
<evidence type="ECO:0000256" key="10">
    <source>
        <dbReference type="ARBA" id="ARBA00023224"/>
    </source>
</evidence>
<feature type="transmembrane region" description="Helical" evidence="13">
    <location>
        <begin position="256"/>
        <end position="277"/>
    </location>
</feature>
<comment type="subcellular location">
    <subcellularLocation>
        <location evidence="1">Cell membrane</location>
        <topology evidence="1">Multi-pass membrane protein</topology>
    </subcellularLocation>
</comment>
<evidence type="ECO:0000256" key="8">
    <source>
        <dbReference type="ARBA" id="ARBA00023157"/>
    </source>
</evidence>
<gene>
    <name evidence="15" type="primary">Dop1R2</name>
    <name evidence="15" type="ORF">Anas_08474</name>
</gene>
<dbReference type="PANTHER" id="PTHR24248:SF185">
    <property type="entry name" value="DOPAMINE RECEPTOR 2"/>
    <property type="match status" value="1"/>
</dbReference>
<evidence type="ECO:0000256" key="1">
    <source>
        <dbReference type="ARBA" id="ARBA00004651"/>
    </source>
</evidence>
<dbReference type="CDD" id="cd15067">
    <property type="entry name" value="7tmA_Dop1R2-like"/>
    <property type="match status" value="1"/>
</dbReference>
<feature type="transmembrane region" description="Helical" evidence="13">
    <location>
        <begin position="298"/>
        <end position="320"/>
    </location>
</feature>
<dbReference type="GO" id="GO:0005886">
    <property type="term" value="C:plasma membrane"/>
    <property type="evidence" value="ECO:0007669"/>
    <property type="project" value="UniProtKB-SubCell"/>
</dbReference>
<dbReference type="EMBL" id="SEYY01004403">
    <property type="protein sequence ID" value="KAB7503802.1"/>
    <property type="molecule type" value="Genomic_DNA"/>
</dbReference>
<dbReference type="AlphaFoldDB" id="A0A5N5TBD3"/>
<proteinExistence type="inferred from homology"/>
<dbReference type="SUPFAM" id="SSF81321">
    <property type="entry name" value="Family A G protein-coupled receptor-like"/>
    <property type="match status" value="1"/>
</dbReference>
<feature type="compositionally biased region" description="Polar residues" evidence="12">
    <location>
        <begin position="429"/>
        <end position="445"/>
    </location>
</feature>
<accession>A0A5N5TBD3</accession>
<dbReference type="SMART" id="SM01381">
    <property type="entry name" value="7TM_GPCR_Srsx"/>
    <property type="match status" value="1"/>
</dbReference>
<keyword evidence="8" id="KW-1015">Disulfide bond</keyword>
<evidence type="ECO:0000256" key="9">
    <source>
        <dbReference type="ARBA" id="ARBA00023170"/>
    </source>
</evidence>
<keyword evidence="7 13" id="KW-0472">Membrane</keyword>
<dbReference type="FunFam" id="1.20.1070.10:FF:000523">
    <property type="entry name" value="5-hydroxytryptamine receptor 2B"/>
    <property type="match status" value="1"/>
</dbReference>
<dbReference type="Gene3D" id="1.20.1070.10">
    <property type="entry name" value="Rhodopsin 7-helix transmembrane proteins"/>
    <property type="match status" value="1"/>
</dbReference>
<evidence type="ECO:0000256" key="11">
    <source>
        <dbReference type="RuleBase" id="RU000688"/>
    </source>
</evidence>
<keyword evidence="3" id="KW-1003">Cell membrane</keyword>
<dbReference type="PROSITE" id="PS00237">
    <property type="entry name" value="G_PROTEIN_RECEP_F1_1"/>
    <property type="match status" value="1"/>
</dbReference>
<comment type="caution">
    <text evidence="15">The sequence shown here is derived from an EMBL/GenBank/DDBJ whole genome shotgun (WGS) entry which is preliminary data.</text>
</comment>
<feature type="transmembrane region" description="Helical" evidence="13">
    <location>
        <begin position="218"/>
        <end position="244"/>
    </location>
</feature>
<evidence type="ECO:0000256" key="2">
    <source>
        <dbReference type="ARBA" id="ARBA00010663"/>
    </source>
</evidence>
<dbReference type="PANTHER" id="PTHR24248">
    <property type="entry name" value="ADRENERGIC RECEPTOR-RELATED G-PROTEIN COUPLED RECEPTOR"/>
    <property type="match status" value="1"/>
</dbReference>
<comment type="similarity">
    <text evidence="2 11">Belongs to the G-protein coupled receptor 1 family.</text>
</comment>
<protein>
    <submittedName>
        <fullName evidence="15">Dopamine receptor 2</fullName>
    </submittedName>
</protein>
<dbReference type="PRINTS" id="PR00237">
    <property type="entry name" value="GPCRRHODOPSN"/>
</dbReference>
<feature type="transmembrane region" description="Helical" evidence="13">
    <location>
        <begin position="340"/>
        <end position="363"/>
    </location>
</feature>
<feature type="transmembrane region" description="Helical" evidence="13">
    <location>
        <begin position="181"/>
        <end position="206"/>
    </location>
</feature>
<reference evidence="15 16" key="1">
    <citation type="journal article" date="2019" name="PLoS Biol.">
        <title>Sex chromosomes control vertical transmission of feminizing Wolbachia symbionts in an isopod.</title>
        <authorList>
            <person name="Becking T."/>
            <person name="Chebbi M.A."/>
            <person name="Giraud I."/>
            <person name="Moumen B."/>
            <person name="Laverre T."/>
            <person name="Caubet Y."/>
            <person name="Peccoud J."/>
            <person name="Gilbert C."/>
            <person name="Cordaux R."/>
        </authorList>
    </citation>
    <scope>NUCLEOTIDE SEQUENCE [LARGE SCALE GENOMIC DNA]</scope>
    <source>
        <strain evidence="15">ANa2</strain>
        <tissue evidence="15">Whole body excluding digestive tract and cuticle</tissue>
    </source>
</reference>
<dbReference type="GO" id="GO:0004930">
    <property type="term" value="F:G protein-coupled receptor activity"/>
    <property type="evidence" value="ECO:0007669"/>
    <property type="project" value="UniProtKB-KW"/>
</dbReference>
<sequence>MTRDNLLNYNRTLKNIFNSSKRGVLDKNPFLLDQSPFLLDPEAILRSNNTSSTAFKKPWYPVRIRHSHFGQNESYHKGIEESSSILGVSDKIPSTLKTQLEGVGSTWYENGGYAYSVNGVDNTGSLINNWNTASSTLDNSPTTYWLNRTTTTITYTSTTIPDYIFLNSSAQCNYLDFTPESLSLCIILTLIAVFTIFGNSLVIIAISRERYLHTVTNYFIMSLAVADCLVGTLVMPFSALYASFKCWLFGPDFCDVWHSFDVLASTASILNLCVISMDRYWAITDPLSYPSRMSQKKAYCFIALVWVCSSLISFPAIAWWRARSPPHPEYQCLFTEDLPYLFFSSTISFYGPLFVMVFTYLQIYRAATRQTRSLKLGQKLVSSMGNGDMELTLRIHRGGGGAVGGGGSTSSSGNGHTRGQSQKRKHCNCTRQNGHSRGGNVNTSDQTYRPILPTEDCDQCHLESITSGSSPPTHRVGTTRNFKSFSISRKFCKFAKEKKAAKTLGIVMGVFIVCWLPFFVNNLRLGLCGVSCLTEADAYVTDVVTWLGWTNSAMNPVIYACMARDFRRCEL</sequence>
<evidence type="ECO:0000256" key="6">
    <source>
        <dbReference type="ARBA" id="ARBA00023040"/>
    </source>
</evidence>
<keyword evidence="16" id="KW-1185">Reference proteome</keyword>
<keyword evidence="4 11" id="KW-0812">Transmembrane</keyword>
<dbReference type="OrthoDB" id="5957871at2759"/>
<dbReference type="InterPro" id="IPR000276">
    <property type="entry name" value="GPCR_Rhodpsn"/>
</dbReference>
<dbReference type="InterPro" id="IPR017452">
    <property type="entry name" value="GPCR_Rhodpsn_7TM"/>
</dbReference>
<evidence type="ECO:0000256" key="13">
    <source>
        <dbReference type="SAM" id="Phobius"/>
    </source>
</evidence>
<evidence type="ECO:0000256" key="12">
    <source>
        <dbReference type="SAM" id="MobiDB-lite"/>
    </source>
</evidence>
<dbReference type="PROSITE" id="PS50262">
    <property type="entry name" value="G_PROTEIN_RECEP_F1_2"/>
    <property type="match status" value="1"/>
</dbReference>
<feature type="transmembrane region" description="Helical" evidence="13">
    <location>
        <begin position="500"/>
        <end position="520"/>
    </location>
</feature>
<evidence type="ECO:0000256" key="5">
    <source>
        <dbReference type="ARBA" id="ARBA00022989"/>
    </source>
</evidence>
<evidence type="ECO:0000256" key="7">
    <source>
        <dbReference type="ARBA" id="ARBA00023136"/>
    </source>
</evidence>
<keyword evidence="10 11" id="KW-0807">Transducer</keyword>
<organism evidence="15 16">
    <name type="scientific">Armadillidium nasatum</name>
    <dbReference type="NCBI Taxonomy" id="96803"/>
    <lineage>
        <taxon>Eukaryota</taxon>
        <taxon>Metazoa</taxon>
        <taxon>Ecdysozoa</taxon>
        <taxon>Arthropoda</taxon>
        <taxon>Crustacea</taxon>
        <taxon>Multicrustacea</taxon>
        <taxon>Malacostraca</taxon>
        <taxon>Eumalacostraca</taxon>
        <taxon>Peracarida</taxon>
        <taxon>Isopoda</taxon>
        <taxon>Oniscidea</taxon>
        <taxon>Crinocheta</taxon>
        <taxon>Armadillidiidae</taxon>
        <taxon>Armadillidium</taxon>
    </lineage>
</organism>
<keyword evidence="5 13" id="KW-1133">Transmembrane helix</keyword>
<name>A0A5N5TBD3_9CRUS</name>
<keyword evidence="9 11" id="KW-0675">Receptor</keyword>
<dbReference type="GO" id="GO:0071880">
    <property type="term" value="P:adenylate cyclase-activating adrenergic receptor signaling pathway"/>
    <property type="evidence" value="ECO:0007669"/>
    <property type="project" value="TreeGrafter"/>
</dbReference>
<evidence type="ECO:0000313" key="15">
    <source>
        <dbReference type="EMBL" id="KAB7503802.1"/>
    </source>
</evidence>
<evidence type="ECO:0000259" key="14">
    <source>
        <dbReference type="PROSITE" id="PS50262"/>
    </source>
</evidence>
<feature type="region of interest" description="Disordered" evidence="12">
    <location>
        <begin position="402"/>
        <end position="445"/>
    </location>
</feature>
<dbReference type="Pfam" id="PF00001">
    <property type="entry name" value="7tm_1"/>
    <property type="match status" value="1"/>
</dbReference>